<evidence type="ECO:0000256" key="1">
    <source>
        <dbReference type="SAM" id="SignalP"/>
    </source>
</evidence>
<sequence length="248" mass="25056">MKFTIAALIMSAPITAMATTVFQTFGTLPVTFGGSGIPNNAVAASSVFVNGSDQITLGLTAHGRYSNPTVTNNGAGVFYAGSGSNCGIATDPVGCPSASQGALWNFGFFVGVSGPSHLSDYNFNLYYDFNPGANTPVGSLGVINVNNAIIAGGGNPSTMTVTQDSQNLLFSSFSVSIPGVITAPGGAFNPNALGEYSFYLTATTNTAFPAAVGTVGIDVQVVPVPTAAWLLGSGLIGLAGIARKRKPV</sequence>
<organism evidence="2 3">
    <name type="scientific">Sulfuricella denitrificans (strain DSM 22764 / NBRC 105220 / skB26)</name>
    <dbReference type="NCBI Taxonomy" id="1163617"/>
    <lineage>
        <taxon>Bacteria</taxon>
        <taxon>Pseudomonadati</taxon>
        <taxon>Pseudomonadota</taxon>
        <taxon>Betaproteobacteria</taxon>
        <taxon>Nitrosomonadales</taxon>
        <taxon>Sulfuricellaceae</taxon>
        <taxon>Sulfuricella</taxon>
    </lineage>
</organism>
<dbReference type="EMBL" id="AP013066">
    <property type="protein sequence ID" value="BAN35012.1"/>
    <property type="molecule type" value="Genomic_DNA"/>
</dbReference>
<proteinExistence type="predicted"/>
<dbReference type="Proteomes" id="UP000015559">
    <property type="component" value="Chromosome"/>
</dbReference>
<reference evidence="2 3" key="1">
    <citation type="journal article" date="2012" name="Appl. Environ. Microbiol.">
        <title>Draft genome sequence of a psychrotolerant sulfur-oxidizing bacterium, Sulfuricella denitrificans skB26, and proteomic insights into cold adaptation.</title>
        <authorList>
            <person name="Watanabe T."/>
            <person name="Kojima H."/>
            <person name="Fukui M."/>
        </authorList>
    </citation>
    <scope>NUCLEOTIDE SEQUENCE [LARGE SCALE GENOMIC DNA]</scope>
    <source>
        <strain evidence="3">skB26</strain>
    </source>
</reference>
<evidence type="ECO:0000313" key="2">
    <source>
        <dbReference type="EMBL" id="BAN35012.1"/>
    </source>
</evidence>
<evidence type="ECO:0008006" key="4">
    <source>
        <dbReference type="Google" id="ProtNLM"/>
    </source>
</evidence>
<dbReference type="HOGENOM" id="CLU_1119698_0_0_4"/>
<dbReference type="KEGG" id="sdr:SCD_n01182"/>
<dbReference type="eggNOG" id="ENOG50336JY">
    <property type="taxonomic scope" value="Bacteria"/>
</dbReference>
<dbReference type="NCBIfam" id="TIGR03370">
    <property type="entry name" value="VPLPA-CTERM"/>
    <property type="match status" value="1"/>
</dbReference>
<evidence type="ECO:0000313" key="3">
    <source>
        <dbReference type="Proteomes" id="UP000015559"/>
    </source>
</evidence>
<dbReference type="InterPro" id="IPR022472">
    <property type="entry name" value="VPLPA-CTERM"/>
</dbReference>
<gene>
    <name evidence="2" type="ORF">SCD_n01182</name>
</gene>
<accession>S6B2W3</accession>
<dbReference type="AlphaFoldDB" id="S6B2W3"/>
<protein>
    <recommendedName>
        <fullName evidence="4">IPTL-CTERM protein sorting domain-containing protein</fullName>
    </recommendedName>
</protein>
<keyword evidence="1" id="KW-0732">Signal</keyword>
<feature type="signal peptide" evidence="1">
    <location>
        <begin position="1"/>
        <end position="18"/>
    </location>
</feature>
<keyword evidence="3" id="KW-1185">Reference proteome</keyword>
<feature type="chain" id="PRO_5004546553" description="IPTL-CTERM protein sorting domain-containing protein" evidence="1">
    <location>
        <begin position="19"/>
        <end position="248"/>
    </location>
</feature>
<name>S6B2W3_SULDS</name>